<dbReference type="PROSITE" id="PS50294">
    <property type="entry name" value="WD_REPEATS_REGION"/>
    <property type="match status" value="1"/>
</dbReference>
<proteinExistence type="predicted"/>
<dbReference type="Ensembl" id="ENSSLDT00000028613.1">
    <property type="protein sequence ID" value="ENSSLDP00000027774.1"/>
    <property type="gene ID" value="ENSSLDG00000021541.1"/>
</dbReference>
<reference evidence="3" key="2">
    <citation type="submission" date="2025-09" db="UniProtKB">
        <authorList>
            <consortium name="Ensembl"/>
        </authorList>
    </citation>
    <scope>IDENTIFICATION</scope>
</reference>
<evidence type="ECO:0000256" key="2">
    <source>
        <dbReference type="SAM" id="MobiDB-lite"/>
    </source>
</evidence>
<dbReference type="Proteomes" id="UP000261360">
    <property type="component" value="Unplaced"/>
</dbReference>
<dbReference type="STRING" id="1841481.ENSSLDP00000027774"/>
<feature type="compositionally biased region" description="Basic and acidic residues" evidence="2">
    <location>
        <begin position="564"/>
        <end position="580"/>
    </location>
</feature>
<dbReference type="InterPro" id="IPR001680">
    <property type="entry name" value="WD40_rpt"/>
</dbReference>
<dbReference type="PANTHER" id="PTHR45532:SF1">
    <property type="entry name" value="WD REPEAT-CONTAINING PROTEIN 97"/>
    <property type="match status" value="1"/>
</dbReference>
<evidence type="ECO:0000313" key="4">
    <source>
        <dbReference type="Proteomes" id="UP000261360"/>
    </source>
</evidence>
<dbReference type="Gene3D" id="2.130.10.10">
    <property type="entry name" value="YVTN repeat-like/Quinoprotein amine dehydrogenase"/>
    <property type="match status" value="2"/>
</dbReference>
<evidence type="ECO:0000256" key="1">
    <source>
        <dbReference type="PROSITE-ProRule" id="PRU00221"/>
    </source>
</evidence>
<dbReference type="PROSITE" id="PS50082">
    <property type="entry name" value="WD_REPEATS_2"/>
    <property type="match status" value="1"/>
</dbReference>
<dbReference type="SUPFAM" id="SSF50978">
    <property type="entry name" value="WD40 repeat-like"/>
    <property type="match status" value="1"/>
</dbReference>
<dbReference type="Pfam" id="PF00400">
    <property type="entry name" value="WD40"/>
    <property type="match status" value="2"/>
</dbReference>
<feature type="region of interest" description="Disordered" evidence="2">
    <location>
        <begin position="559"/>
        <end position="580"/>
    </location>
</feature>
<keyword evidence="1" id="KW-0853">WD repeat</keyword>
<organism evidence="3 4">
    <name type="scientific">Seriola lalandi dorsalis</name>
    <dbReference type="NCBI Taxonomy" id="1841481"/>
    <lineage>
        <taxon>Eukaryota</taxon>
        <taxon>Metazoa</taxon>
        <taxon>Chordata</taxon>
        <taxon>Craniata</taxon>
        <taxon>Vertebrata</taxon>
        <taxon>Euteleostomi</taxon>
        <taxon>Actinopterygii</taxon>
        <taxon>Neopterygii</taxon>
        <taxon>Teleostei</taxon>
        <taxon>Neoteleostei</taxon>
        <taxon>Acanthomorphata</taxon>
        <taxon>Carangaria</taxon>
        <taxon>Carangiformes</taxon>
        <taxon>Carangidae</taxon>
        <taxon>Seriola</taxon>
    </lineage>
</organism>
<dbReference type="InterPro" id="IPR036322">
    <property type="entry name" value="WD40_repeat_dom_sf"/>
</dbReference>
<dbReference type="PANTHER" id="PTHR45532">
    <property type="entry name" value="WD REPEAT-CONTAINING PROTEIN 97"/>
    <property type="match status" value="1"/>
</dbReference>
<evidence type="ECO:0000313" key="3">
    <source>
        <dbReference type="Ensembl" id="ENSSLDP00000027774.1"/>
    </source>
</evidence>
<sequence>MMYSEAAAAFISLHSDNTVCLYAADGHKQSSSVNHFFMGLTATKISGCLIGWGPGPIFTLLDHELRPLDAARDALDIRVCQPAEHSTELVTAGVGNVCVWSVRLMRCKVKIQEGLQNSTFSHMALAPPRSDRPHKAFVVCGRIVTVVDLDVGKVLEHKSDLCSCDITAMVYCSQLDCLIIASKESIRVWDPDWELRVAFVGHNDVVNSLFYCSELHMLLSASVDCTIRCWNVEEGDVIECVHTEPKTPLLCVGGTRKGDAFFSFSHQGVHLWTRRNLYNLHCKLKEDEGASLRQILVSPFPAPYPKRVLCVSGDSDVTLVAAETGAVLTSFKAKRRILCADYCLHKEILLALTEAGTVIQANTLTNPITLMKEWKGRGQGPWQQQGHVTGNDAQNLPIPGLPCCLVLYSYVAETQTALEEWRSLQERRGCSYRNKATLNDAKNRFLIILGHNGGCVTVLTLDYGKVLYRTSAHSGQKVTALQVYPEDGCLLSTGEDLSVVVWRVNPYAQECVSQQLRLYCGQTQVYMAALGPRLALTFQEPNSGTYSLMHFNLLNQSQTSQPPREGHLDHFTGHRENMCP</sequence>
<reference evidence="3" key="1">
    <citation type="submission" date="2025-08" db="UniProtKB">
        <authorList>
            <consortium name="Ensembl"/>
        </authorList>
    </citation>
    <scope>IDENTIFICATION</scope>
</reference>
<dbReference type="InterPro" id="IPR015943">
    <property type="entry name" value="WD40/YVTN_repeat-like_dom_sf"/>
</dbReference>
<dbReference type="AlphaFoldDB" id="A0A3B4YYD8"/>
<keyword evidence="4" id="KW-1185">Reference proteome</keyword>
<accession>A0A3B4YYD8</accession>
<feature type="repeat" description="WD" evidence="1">
    <location>
        <begin position="199"/>
        <end position="240"/>
    </location>
</feature>
<dbReference type="SMART" id="SM00320">
    <property type="entry name" value="WD40"/>
    <property type="match status" value="4"/>
</dbReference>
<name>A0A3B4YYD8_SERLL</name>
<dbReference type="GeneTree" id="ENSGT00940000163397"/>
<protein>
    <submittedName>
        <fullName evidence="3">Uncharacterized protein</fullName>
    </submittedName>
</protein>